<accession>A0A4Z0ZNB4</accession>
<organism evidence="2 3">
    <name type="scientific">Leptospira jelokensis</name>
    <dbReference type="NCBI Taxonomy" id="2484931"/>
    <lineage>
        <taxon>Bacteria</taxon>
        <taxon>Pseudomonadati</taxon>
        <taxon>Spirochaetota</taxon>
        <taxon>Spirochaetia</taxon>
        <taxon>Leptospirales</taxon>
        <taxon>Leptospiraceae</taxon>
        <taxon>Leptospira</taxon>
    </lineage>
</organism>
<dbReference type="AlphaFoldDB" id="A0A4Z0ZNB4"/>
<keyword evidence="3" id="KW-1185">Reference proteome</keyword>
<reference evidence="2" key="1">
    <citation type="journal article" date="2019" name="PLoS Negl. Trop. Dis.">
        <title>Revisiting the worldwide diversity of Leptospira species in the environment.</title>
        <authorList>
            <person name="Vincent A.T."/>
            <person name="Schiettekatte O."/>
            <person name="Bourhy P."/>
            <person name="Veyrier F.J."/>
            <person name="Picardeau M."/>
        </authorList>
    </citation>
    <scope>NUCLEOTIDE SEQUENCE [LARGE SCALE GENOMIC DNA]</scope>
    <source>
        <strain evidence="2">201702451</strain>
    </source>
</reference>
<feature type="region of interest" description="Disordered" evidence="1">
    <location>
        <begin position="1"/>
        <end position="26"/>
    </location>
</feature>
<evidence type="ECO:0000313" key="2">
    <source>
        <dbReference type="EMBL" id="TGL58591.1"/>
    </source>
</evidence>
<dbReference type="RefSeq" id="WP_135645042.1">
    <property type="nucleotide sequence ID" value="NZ_RQGH01000035.1"/>
</dbReference>
<evidence type="ECO:0000256" key="1">
    <source>
        <dbReference type="SAM" id="MobiDB-lite"/>
    </source>
</evidence>
<proteinExistence type="predicted"/>
<comment type="caution">
    <text evidence="2">The sequence shown here is derived from an EMBL/GenBank/DDBJ whole genome shotgun (WGS) entry which is preliminary data.</text>
</comment>
<name>A0A4Z0ZNB4_9LEPT</name>
<feature type="compositionally biased region" description="Basic and acidic residues" evidence="1">
    <location>
        <begin position="13"/>
        <end position="26"/>
    </location>
</feature>
<evidence type="ECO:0000313" key="3">
    <source>
        <dbReference type="Proteomes" id="UP000297567"/>
    </source>
</evidence>
<dbReference type="EMBL" id="RQGH01000035">
    <property type="protein sequence ID" value="TGL58591.1"/>
    <property type="molecule type" value="Genomic_DNA"/>
</dbReference>
<gene>
    <name evidence="2" type="ORF">EHQ62_16990</name>
</gene>
<dbReference type="Proteomes" id="UP000297567">
    <property type="component" value="Unassembled WGS sequence"/>
</dbReference>
<sequence length="81" mass="9749">MNFQAENLMNLVGKKETPSRKERDPKDTFPVIARLRKEVCDLRHTRRYLENQIIERDILLENERSVKAFIAKSLIRFEAYR</sequence>
<protein>
    <submittedName>
        <fullName evidence="2">Uncharacterized protein</fullName>
    </submittedName>
</protein>